<keyword evidence="1" id="KW-0732">Signal</keyword>
<feature type="chain" id="PRO_5012438814" evidence="1">
    <location>
        <begin position="25"/>
        <end position="244"/>
    </location>
</feature>
<feature type="domain" description="Putative auto-transporter adhesin head GIN" evidence="2">
    <location>
        <begin position="43"/>
        <end position="229"/>
    </location>
</feature>
<feature type="signal peptide" evidence="1">
    <location>
        <begin position="1"/>
        <end position="24"/>
    </location>
</feature>
<accession>A0A1W1Z230</accession>
<dbReference type="Proteomes" id="UP000192756">
    <property type="component" value="Unassembled WGS sequence"/>
</dbReference>
<dbReference type="AlphaFoldDB" id="A0A1W1Z230"/>
<dbReference type="Gene3D" id="2.160.20.120">
    <property type="match status" value="1"/>
</dbReference>
<sequence>MKKLLSFSFSALFFLSFFTKPVFAMTTLTYNSRSISDERTVKNFDNVVAGGPIQVIIKMGSTESLRFEGDAEAISTLVAEVKGSTLVIRPKTSWISWAKKYENKKIIAYVNAKQLTALTMSGDGSITVSGTIKTNDFSLTLSGSGSIRANVAADEIEAVVSGSGKALIEGTAAEASVTLSGPGTFGTKALEVDELSARISGKGSINISCSKKIKAFISGSGHINYLGSPEIQKTVIGTGGVNKL</sequence>
<name>A0A1W1Z230_9SPHI</name>
<keyword evidence="4" id="KW-1185">Reference proteome</keyword>
<evidence type="ECO:0000313" key="3">
    <source>
        <dbReference type="EMBL" id="SMC42372.1"/>
    </source>
</evidence>
<gene>
    <name evidence="3" type="ORF">SAMN04488524_0377</name>
</gene>
<dbReference type="Pfam" id="PF10988">
    <property type="entry name" value="DUF2807"/>
    <property type="match status" value="1"/>
</dbReference>
<dbReference type="PANTHER" id="PTHR39200">
    <property type="entry name" value="HYPOTHETICAL EXPORTED PROTEIN"/>
    <property type="match status" value="1"/>
</dbReference>
<evidence type="ECO:0000259" key="2">
    <source>
        <dbReference type="Pfam" id="PF10988"/>
    </source>
</evidence>
<dbReference type="OrthoDB" id="794214at2"/>
<evidence type="ECO:0000313" key="4">
    <source>
        <dbReference type="Proteomes" id="UP000192756"/>
    </source>
</evidence>
<proteinExistence type="predicted"/>
<protein>
    <submittedName>
        <fullName evidence="3">Putative auto-transporter adhesin, head GIN domain</fullName>
    </submittedName>
</protein>
<dbReference type="STRING" id="151894.SAMN04488524_0377"/>
<evidence type="ECO:0000256" key="1">
    <source>
        <dbReference type="SAM" id="SignalP"/>
    </source>
</evidence>
<organism evidence="3 4">
    <name type="scientific">Pedobacter africanus</name>
    <dbReference type="NCBI Taxonomy" id="151894"/>
    <lineage>
        <taxon>Bacteria</taxon>
        <taxon>Pseudomonadati</taxon>
        <taxon>Bacteroidota</taxon>
        <taxon>Sphingobacteriia</taxon>
        <taxon>Sphingobacteriales</taxon>
        <taxon>Sphingobacteriaceae</taxon>
        <taxon>Pedobacter</taxon>
    </lineage>
</organism>
<dbReference type="InterPro" id="IPR021255">
    <property type="entry name" value="DUF2807"/>
</dbReference>
<reference evidence="4" key="1">
    <citation type="submission" date="2017-04" db="EMBL/GenBank/DDBJ databases">
        <authorList>
            <person name="Varghese N."/>
            <person name="Submissions S."/>
        </authorList>
    </citation>
    <scope>NUCLEOTIDE SEQUENCE [LARGE SCALE GENOMIC DNA]</scope>
    <source>
        <strain evidence="4">DSM 12126</strain>
    </source>
</reference>
<dbReference type="EMBL" id="FWXT01000001">
    <property type="protein sequence ID" value="SMC42372.1"/>
    <property type="molecule type" value="Genomic_DNA"/>
</dbReference>
<dbReference type="PANTHER" id="PTHR39200:SF1">
    <property type="entry name" value="AUTO-TRANSPORTER ADHESIN HEAD GIN DOMAIN-CONTAINING PROTEIN-RELATED"/>
    <property type="match status" value="1"/>
</dbReference>